<dbReference type="EMBL" id="ACCL02000017">
    <property type="protein sequence ID" value="EET59619.1"/>
    <property type="molecule type" value="Genomic_DNA"/>
</dbReference>
<accession>C6LIC3</accession>
<reference evidence="1" key="1">
    <citation type="submission" date="2009-07" db="EMBL/GenBank/DDBJ databases">
        <authorList>
            <person name="Weinstock G."/>
            <person name="Sodergren E."/>
            <person name="Clifton S."/>
            <person name="Fulton L."/>
            <person name="Fulton B."/>
            <person name="Courtney L."/>
            <person name="Fronick C."/>
            <person name="Harrison M."/>
            <person name="Strong C."/>
            <person name="Farmer C."/>
            <person name="Delahaunty K."/>
            <person name="Markovic C."/>
            <person name="Hall O."/>
            <person name="Minx P."/>
            <person name="Tomlinson C."/>
            <person name="Mitreva M."/>
            <person name="Nelson J."/>
            <person name="Hou S."/>
            <person name="Wollam A."/>
            <person name="Pepin K.H."/>
            <person name="Johnson M."/>
            <person name="Bhonagiri V."/>
            <person name="Nash W.E."/>
            <person name="Warren W."/>
            <person name="Chinwalla A."/>
            <person name="Mardis E.R."/>
            <person name="Wilson R.K."/>
        </authorList>
    </citation>
    <scope>NUCLEOTIDE SEQUENCE [LARGE SCALE GENOMIC DNA]</scope>
    <source>
        <strain evidence="1">DSM 14469</strain>
    </source>
</reference>
<evidence type="ECO:0000313" key="2">
    <source>
        <dbReference type="Proteomes" id="UP000005561"/>
    </source>
</evidence>
<evidence type="ECO:0000313" key="1">
    <source>
        <dbReference type="EMBL" id="EET59619.1"/>
    </source>
</evidence>
<dbReference type="AlphaFoldDB" id="C6LIC3"/>
<sequence length="62" mass="7709">MMNLLAESFIKHFMLTEIRFVNDRWHDNLRKLWKIEIAESIGKLVEEHKKYVMKKEKRETEF</sequence>
<comment type="caution">
    <text evidence="1">The sequence shown here is derived from an EMBL/GenBank/DDBJ whole genome shotgun (WGS) entry which is preliminary data.</text>
</comment>
<protein>
    <submittedName>
        <fullName evidence="1">Uncharacterized protein</fullName>
    </submittedName>
</protein>
<proteinExistence type="predicted"/>
<dbReference type="Proteomes" id="UP000005561">
    <property type="component" value="Unassembled WGS sequence"/>
</dbReference>
<keyword evidence="2" id="KW-1185">Reference proteome</keyword>
<organism evidence="1 2">
    <name type="scientific">Marvinbryantia formatexigens DSM 14469</name>
    <dbReference type="NCBI Taxonomy" id="478749"/>
    <lineage>
        <taxon>Bacteria</taxon>
        <taxon>Bacillati</taxon>
        <taxon>Bacillota</taxon>
        <taxon>Clostridia</taxon>
        <taxon>Lachnospirales</taxon>
        <taxon>Lachnospiraceae</taxon>
        <taxon>Marvinbryantia</taxon>
    </lineage>
</organism>
<gene>
    <name evidence="1" type="ORF">BRYFOR_08477</name>
</gene>
<name>C6LIC3_9FIRM</name>